<dbReference type="InterPro" id="IPR036291">
    <property type="entry name" value="NAD(P)-bd_dom_sf"/>
</dbReference>
<dbReference type="RefSeq" id="WP_230563481.1">
    <property type="nucleotide sequence ID" value="NZ_JAJITC010000013.1"/>
</dbReference>
<name>A0ABS8KIQ3_9BURK</name>
<evidence type="ECO:0000313" key="3">
    <source>
        <dbReference type="Proteomes" id="UP001430614"/>
    </source>
</evidence>
<dbReference type="InterPro" id="IPR002347">
    <property type="entry name" value="SDR_fam"/>
</dbReference>
<dbReference type="CDD" id="cd05233">
    <property type="entry name" value="SDR_c"/>
    <property type="match status" value="1"/>
</dbReference>
<accession>A0ABS8KIQ3</accession>
<protein>
    <submittedName>
        <fullName evidence="2">SDR family oxidoreductase</fullName>
    </submittedName>
</protein>
<dbReference type="SUPFAM" id="SSF51735">
    <property type="entry name" value="NAD(P)-binding Rossmann-fold domains"/>
    <property type="match status" value="1"/>
</dbReference>
<dbReference type="PANTHER" id="PTHR42760">
    <property type="entry name" value="SHORT-CHAIN DEHYDROGENASES/REDUCTASES FAMILY MEMBER"/>
    <property type="match status" value="1"/>
</dbReference>
<dbReference type="PANTHER" id="PTHR42760:SF135">
    <property type="entry name" value="BLL7886 PROTEIN"/>
    <property type="match status" value="1"/>
</dbReference>
<dbReference type="Pfam" id="PF13561">
    <property type="entry name" value="adh_short_C2"/>
    <property type="match status" value="1"/>
</dbReference>
<organism evidence="2 3">
    <name type="scientific">Paraburkholderia translucens</name>
    <dbReference type="NCBI Taxonomy" id="2886945"/>
    <lineage>
        <taxon>Bacteria</taxon>
        <taxon>Pseudomonadati</taxon>
        <taxon>Pseudomonadota</taxon>
        <taxon>Betaproteobacteria</taxon>
        <taxon>Burkholderiales</taxon>
        <taxon>Burkholderiaceae</taxon>
        <taxon>Paraburkholderia</taxon>
    </lineage>
</organism>
<dbReference type="Proteomes" id="UP001430614">
    <property type="component" value="Unassembled WGS sequence"/>
</dbReference>
<reference evidence="2 3" key="1">
    <citation type="submission" date="2021-11" db="EMBL/GenBank/DDBJ databases">
        <authorList>
            <person name="Oh E.-T."/>
            <person name="Kim S.-B."/>
        </authorList>
    </citation>
    <scope>NUCLEOTIDE SEQUENCE [LARGE SCALE GENOMIC DNA]</scope>
    <source>
        <strain evidence="2 3">MMS20-SJTN17</strain>
    </source>
</reference>
<comment type="similarity">
    <text evidence="1">Belongs to the short-chain dehydrogenases/reductases (SDR) family.</text>
</comment>
<dbReference type="EMBL" id="JAJITC010000013">
    <property type="protein sequence ID" value="MCC8404649.1"/>
    <property type="molecule type" value="Genomic_DNA"/>
</dbReference>
<evidence type="ECO:0000256" key="1">
    <source>
        <dbReference type="ARBA" id="ARBA00006484"/>
    </source>
</evidence>
<gene>
    <name evidence="2" type="ORF">LJ655_22680</name>
</gene>
<sequence>MTASQKVSVVTGASRDIGAELIEGVRQCGYRVVATSRWIAPTDDPNVDIVDPATARCVVSVGAARLVGPDTVANNAGILISTGFTSDTKQDHVVVTRVNLTGLIYITQLADLPIGQNEKQSNGDVVSITTSLTERADNNVPSVPVSLTKGALNAATKALAIERAKRGVRANPASPGVIKSPLHPLEIHSAPDALDPIVHVGWISDMVDDVLHLESPPFVTGEISHVDDGRNAGH</sequence>
<evidence type="ECO:0000313" key="2">
    <source>
        <dbReference type="EMBL" id="MCC8404649.1"/>
    </source>
</evidence>
<keyword evidence="3" id="KW-1185">Reference proteome</keyword>
<proteinExistence type="inferred from homology"/>
<comment type="caution">
    <text evidence="2">The sequence shown here is derived from an EMBL/GenBank/DDBJ whole genome shotgun (WGS) entry which is preliminary data.</text>
</comment>
<dbReference type="Gene3D" id="3.40.50.720">
    <property type="entry name" value="NAD(P)-binding Rossmann-like Domain"/>
    <property type="match status" value="1"/>
</dbReference>
<dbReference type="PRINTS" id="PR00081">
    <property type="entry name" value="GDHRDH"/>
</dbReference>